<organism evidence="2 3">
    <name type="scientific">Dethiosulfatarculus sandiegensis</name>
    <dbReference type="NCBI Taxonomy" id="1429043"/>
    <lineage>
        <taxon>Bacteria</taxon>
        <taxon>Pseudomonadati</taxon>
        <taxon>Thermodesulfobacteriota</taxon>
        <taxon>Desulfarculia</taxon>
        <taxon>Desulfarculales</taxon>
        <taxon>Desulfarculaceae</taxon>
        <taxon>Dethiosulfatarculus</taxon>
    </lineage>
</organism>
<accession>A0A0D2HWE5</accession>
<dbReference type="NCBIfam" id="NF040898">
    <property type="entry name" value="CC_mini_metal"/>
    <property type="match status" value="1"/>
</dbReference>
<dbReference type="STRING" id="1429043.X474_07440"/>
<feature type="domain" description="TRASH" evidence="1">
    <location>
        <begin position="10"/>
        <end position="48"/>
    </location>
</feature>
<evidence type="ECO:0000313" key="2">
    <source>
        <dbReference type="EMBL" id="KIX14693.1"/>
    </source>
</evidence>
<dbReference type="Proteomes" id="UP000032233">
    <property type="component" value="Unassembled WGS sequence"/>
</dbReference>
<dbReference type="AlphaFoldDB" id="A0A0D2HWE5"/>
<evidence type="ECO:0000259" key="1">
    <source>
        <dbReference type="SMART" id="SM00746"/>
    </source>
</evidence>
<gene>
    <name evidence="2" type="ORF">X474_07440</name>
</gene>
<dbReference type="Gene3D" id="1.10.620.20">
    <property type="entry name" value="Ribonucleotide Reductase, subunit A"/>
    <property type="match status" value="1"/>
</dbReference>
<dbReference type="EMBL" id="AZAC01000009">
    <property type="protein sequence ID" value="KIX14693.1"/>
    <property type="molecule type" value="Genomic_DNA"/>
</dbReference>
<dbReference type="OrthoDB" id="9809270at2"/>
<dbReference type="SUPFAM" id="SSF47240">
    <property type="entry name" value="Ferritin-like"/>
    <property type="match status" value="1"/>
</dbReference>
<reference evidence="2 3" key="1">
    <citation type="submission" date="2013-11" db="EMBL/GenBank/DDBJ databases">
        <title>Metagenomic analysis of a methanogenic consortium involved in long chain n-alkane degradation.</title>
        <authorList>
            <person name="Davidova I.A."/>
            <person name="Callaghan A.V."/>
            <person name="Wawrik B."/>
            <person name="Pruitt S."/>
            <person name="Marks C."/>
            <person name="Duncan K.E."/>
            <person name="Suflita J.M."/>
        </authorList>
    </citation>
    <scope>NUCLEOTIDE SEQUENCE [LARGE SCALE GENOMIC DNA]</scope>
    <source>
        <strain evidence="2 3">SPR</strain>
    </source>
</reference>
<dbReference type="InterPro" id="IPR009078">
    <property type="entry name" value="Ferritin-like_SF"/>
</dbReference>
<dbReference type="Pfam" id="PF04945">
    <property type="entry name" value="YHS"/>
    <property type="match status" value="1"/>
</dbReference>
<dbReference type="SMART" id="SM00746">
    <property type="entry name" value="TRASH"/>
    <property type="match status" value="1"/>
</dbReference>
<name>A0A0D2HWE5_9BACT</name>
<dbReference type="InterPro" id="IPR011017">
    <property type="entry name" value="TRASH_dom"/>
</dbReference>
<dbReference type="InterPro" id="IPR012348">
    <property type="entry name" value="RNR-like"/>
</dbReference>
<dbReference type="RefSeq" id="WP_044347669.1">
    <property type="nucleotide sequence ID" value="NZ_AZAC01000009.1"/>
</dbReference>
<dbReference type="InterPro" id="IPR007029">
    <property type="entry name" value="YHS_dom"/>
</dbReference>
<dbReference type="InParanoid" id="A0A0D2HWE5"/>
<sequence length="92" mass="10936">MRVSDTLYIDPVCYMGCNPQESEIYTDYEGERYYFCDRKCKEKFLADPSRYIKPKSWWDRWLDKHIKANEKEFGPKGPECHTKLMGPPGSKC</sequence>
<dbReference type="GO" id="GO:0016491">
    <property type="term" value="F:oxidoreductase activity"/>
    <property type="evidence" value="ECO:0007669"/>
    <property type="project" value="InterPro"/>
</dbReference>
<keyword evidence="3" id="KW-1185">Reference proteome</keyword>
<comment type="caution">
    <text evidence="2">The sequence shown here is derived from an EMBL/GenBank/DDBJ whole genome shotgun (WGS) entry which is preliminary data.</text>
</comment>
<proteinExistence type="predicted"/>
<protein>
    <recommendedName>
        <fullName evidence="1">TRASH domain-containing protein</fullName>
    </recommendedName>
</protein>
<evidence type="ECO:0000313" key="3">
    <source>
        <dbReference type="Proteomes" id="UP000032233"/>
    </source>
</evidence>